<evidence type="ECO:0000313" key="1">
    <source>
        <dbReference type="EMBL" id="MET3693670.1"/>
    </source>
</evidence>
<dbReference type="Proteomes" id="UP001549145">
    <property type="component" value="Unassembled WGS sequence"/>
</dbReference>
<reference evidence="1 2" key="1">
    <citation type="submission" date="2024-06" db="EMBL/GenBank/DDBJ databases">
        <title>Genomic Encyclopedia of Type Strains, Phase IV (KMG-IV): sequencing the most valuable type-strain genomes for metagenomic binning, comparative biology and taxonomic classification.</title>
        <authorList>
            <person name="Goeker M."/>
        </authorList>
    </citation>
    <scope>NUCLEOTIDE SEQUENCE [LARGE SCALE GENOMIC DNA]</scope>
    <source>
        <strain evidence="1 2">DSM 21331</strain>
    </source>
</reference>
<dbReference type="EMBL" id="JBEPMM010000009">
    <property type="protein sequence ID" value="MET3693670.1"/>
    <property type="molecule type" value="Genomic_DNA"/>
</dbReference>
<name>A0ABV2L757_9HYPH</name>
<organism evidence="1 2">
    <name type="scientific">Methylobacterium goesingense</name>
    <dbReference type="NCBI Taxonomy" id="243690"/>
    <lineage>
        <taxon>Bacteria</taxon>
        <taxon>Pseudomonadati</taxon>
        <taxon>Pseudomonadota</taxon>
        <taxon>Alphaproteobacteria</taxon>
        <taxon>Hyphomicrobiales</taxon>
        <taxon>Methylobacteriaceae</taxon>
        <taxon>Methylobacterium</taxon>
    </lineage>
</organism>
<evidence type="ECO:0000313" key="2">
    <source>
        <dbReference type="Proteomes" id="UP001549145"/>
    </source>
</evidence>
<comment type="caution">
    <text evidence="1">The sequence shown here is derived from an EMBL/GenBank/DDBJ whole genome shotgun (WGS) entry which is preliminary data.</text>
</comment>
<keyword evidence="2" id="KW-1185">Reference proteome</keyword>
<accession>A0ABV2L757</accession>
<proteinExistence type="predicted"/>
<dbReference type="RefSeq" id="WP_238276304.1">
    <property type="nucleotide sequence ID" value="NZ_BPQL01000015.1"/>
</dbReference>
<gene>
    <name evidence="1" type="ORF">ABID43_003221</name>
</gene>
<protein>
    <submittedName>
        <fullName evidence="1">Uncharacterized protein</fullName>
    </submittedName>
</protein>
<sequence>MRNSAGYSQLIPMVQAVLDTLQRSIALEEAAATDLAERAHLTPGSRSGMADALLATGRKHAIRALELRGKRAALLAEYGLEPD</sequence>